<reference evidence="2 3" key="1">
    <citation type="journal article" date="2019" name="Sci. Rep.">
        <title>A high-quality genome of Eragrostis curvula grass provides insights into Poaceae evolution and supports new strategies to enhance forage quality.</title>
        <authorList>
            <person name="Carballo J."/>
            <person name="Santos B.A.C.M."/>
            <person name="Zappacosta D."/>
            <person name="Garbus I."/>
            <person name="Selva J.P."/>
            <person name="Gallo C.A."/>
            <person name="Diaz A."/>
            <person name="Albertini E."/>
            <person name="Caccamo M."/>
            <person name="Echenique V."/>
        </authorList>
    </citation>
    <scope>NUCLEOTIDE SEQUENCE [LARGE SCALE GENOMIC DNA]</scope>
    <source>
        <strain evidence="3">cv. Victoria</strain>
        <tissue evidence="2">Leaf</tissue>
    </source>
</reference>
<comment type="caution">
    <text evidence="2">The sequence shown here is derived from an EMBL/GenBank/DDBJ whole genome shotgun (WGS) entry which is preliminary data.</text>
</comment>
<organism evidence="2 3">
    <name type="scientific">Eragrostis curvula</name>
    <name type="common">weeping love grass</name>
    <dbReference type="NCBI Taxonomy" id="38414"/>
    <lineage>
        <taxon>Eukaryota</taxon>
        <taxon>Viridiplantae</taxon>
        <taxon>Streptophyta</taxon>
        <taxon>Embryophyta</taxon>
        <taxon>Tracheophyta</taxon>
        <taxon>Spermatophyta</taxon>
        <taxon>Magnoliopsida</taxon>
        <taxon>Liliopsida</taxon>
        <taxon>Poales</taxon>
        <taxon>Poaceae</taxon>
        <taxon>PACMAD clade</taxon>
        <taxon>Chloridoideae</taxon>
        <taxon>Eragrostideae</taxon>
        <taxon>Eragrostidinae</taxon>
        <taxon>Eragrostis</taxon>
    </lineage>
</organism>
<dbReference type="Gramene" id="TVU27843">
    <property type="protein sequence ID" value="TVU27843"/>
    <property type="gene ID" value="EJB05_19344"/>
</dbReference>
<name>A0A5J9UVR6_9POAL</name>
<feature type="compositionally biased region" description="Pro residues" evidence="1">
    <location>
        <begin position="46"/>
        <end position="64"/>
    </location>
</feature>
<dbReference type="AlphaFoldDB" id="A0A5J9UVR6"/>
<evidence type="ECO:0000256" key="1">
    <source>
        <dbReference type="SAM" id="MobiDB-lite"/>
    </source>
</evidence>
<keyword evidence="3" id="KW-1185">Reference proteome</keyword>
<sequence>MGSRDRPMRFAWMGKIAEAVRRVLPRRRAGHRLIWAAPRTGENRCPPSPSPRVFPRPDSVLPPHPHGHASTGHDSCWKTPLPHASGSERSVREETSDWVQKYGT</sequence>
<evidence type="ECO:0000313" key="3">
    <source>
        <dbReference type="Proteomes" id="UP000324897"/>
    </source>
</evidence>
<proteinExistence type="predicted"/>
<dbReference type="EMBL" id="RWGY01000011">
    <property type="protein sequence ID" value="TVU27843.1"/>
    <property type="molecule type" value="Genomic_DNA"/>
</dbReference>
<dbReference type="Proteomes" id="UP000324897">
    <property type="component" value="Chromosome 1"/>
</dbReference>
<accession>A0A5J9UVR6</accession>
<protein>
    <submittedName>
        <fullName evidence="2">Uncharacterized protein</fullName>
    </submittedName>
</protein>
<feature type="region of interest" description="Disordered" evidence="1">
    <location>
        <begin position="39"/>
        <end position="104"/>
    </location>
</feature>
<gene>
    <name evidence="2" type="ORF">EJB05_19344</name>
</gene>
<evidence type="ECO:0000313" key="2">
    <source>
        <dbReference type="EMBL" id="TVU27843.1"/>
    </source>
</evidence>
<feature type="non-terminal residue" evidence="2">
    <location>
        <position position="1"/>
    </location>
</feature>